<dbReference type="InterPro" id="IPR011990">
    <property type="entry name" value="TPR-like_helical_dom_sf"/>
</dbReference>
<name>A0A9X1R5K0_9FLAO</name>
<reference evidence="1" key="1">
    <citation type="submission" date="2021-09" db="EMBL/GenBank/DDBJ databases">
        <title>Genome of Aequorivita sp. strain F64183.</title>
        <authorList>
            <person name="Wang Y."/>
        </authorList>
    </citation>
    <scope>NUCLEOTIDE SEQUENCE</scope>
    <source>
        <strain evidence="1">F64183</strain>
    </source>
</reference>
<dbReference type="Proteomes" id="UP001139462">
    <property type="component" value="Unassembled WGS sequence"/>
</dbReference>
<keyword evidence="2" id="KW-1185">Reference proteome</keyword>
<accession>A0A9X1R5K0</accession>
<dbReference type="RefSeq" id="WP_237609209.1">
    <property type="nucleotide sequence ID" value="NZ_JAIRBB010000023.1"/>
</dbReference>
<evidence type="ECO:0000313" key="2">
    <source>
        <dbReference type="Proteomes" id="UP001139462"/>
    </source>
</evidence>
<dbReference type="AlphaFoldDB" id="A0A9X1R5K0"/>
<evidence type="ECO:0008006" key="3">
    <source>
        <dbReference type="Google" id="ProtNLM"/>
    </source>
</evidence>
<dbReference type="Gene3D" id="1.25.40.10">
    <property type="entry name" value="Tetratricopeptide repeat domain"/>
    <property type="match status" value="1"/>
</dbReference>
<sequence>MNNRLILIYFLILTSNSFGQTIQELEYDLSWYSSSEKYGDKIEKAKRLQEIDPFNFRATEYICRYYYDRKIDSVSIYFDNLINKFPDKTEPYLLRSELLFLELDYRDKDEYNRRKVKYLKQALAISPNDSIIVFKLAEAYYKDFIFPLEKEQDWGFDFVDKLIDSTIAVKEKAVKRSTFENAADSSLNYLYQVWDLRKDKRDIIYYPIRQLECFLKQSDQTPIPKDAERDFNQCYFPSYYFTNLTDNWECDFSTDYLFEIESGKGTAEWLQVQLSDLKEDCLYNKELKQNSIIYRFTWLRSFHHPIAIRIEKVENEIMLYWKVGKGAGGYEPEGLKKSGKKKLRLKEWIEFEEIVKASSFDSLPNEKYIPMTDGATWTLERKKHESFKAHHSNSPNKEFSNACLYLLDLTNIKVKDDDKY</sequence>
<dbReference type="EMBL" id="JAIRBB010000023">
    <property type="protein sequence ID" value="MCG2432142.1"/>
    <property type="molecule type" value="Genomic_DNA"/>
</dbReference>
<proteinExistence type="predicted"/>
<protein>
    <recommendedName>
        <fullName evidence="3">Tetratricopeptide repeat protein</fullName>
    </recommendedName>
</protein>
<organism evidence="1 2">
    <name type="scientific">Aequorivita xiaoshiensis</name>
    <dbReference type="NCBI Taxonomy" id="2874476"/>
    <lineage>
        <taxon>Bacteria</taxon>
        <taxon>Pseudomonadati</taxon>
        <taxon>Bacteroidota</taxon>
        <taxon>Flavobacteriia</taxon>
        <taxon>Flavobacteriales</taxon>
        <taxon>Flavobacteriaceae</taxon>
        <taxon>Aequorivita</taxon>
    </lineage>
</organism>
<comment type="caution">
    <text evidence="1">The sequence shown here is derived from an EMBL/GenBank/DDBJ whole genome shotgun (WGS) entry which is preliminary data.</text>
</comment>
<gene>
    <name evidence="1" type="ORF">K8344_13525</name>
</gene>
<evidence type="ECO:0000313" key="1">
    <source>
        <dbReference type="EMBL" id="MCG2432142.1"/>
    </source>
</evidence>